<keyword evidence="5 7" id="KW-1133">Transmembrane helix</keyword>
<dbReference type="AlphaFoldDB" id="A0A674INW0"/>
<reference evidence="8" key="2">
    <citation type="submission" date="2025-09" db="UniProtKB">
        <authorList>
            <consortium name="Ensembl"/>
        </authorList>
    </citation>
    <scope>IDENTIFICATION</scope>
</reference>
<accession>A0A674INW0</accession>
<evidence type="ECO:0000256" key="5">
    <source>
        <dbReference type="ARBA" id="ARBA00022989"/>
    </source>
</evidence>
<dbReference type="GO" id="GO:0005764">
    <property type="term" value="C:lysosome"/>
    <property type="evidence" value="ECO:0007669"/>
    <property type="project" value="TreeGrafter"/>
</dbReference>
<evidence type="ECO:0000313" key="9">
    <source>
        <dbReference type="Proteomes" id="UP000472274"/>
    </source>
</evidence>
<keyword evidence="6 7" id="KW-0472">Membrane</keyword>
<keyword evidence="4 7" id="KW-0812">Transmembrane</keyword>
<evidence type="ECO:0000256" key="4">
    <source>
        <dbReference type="ARBA" id="ARBA00022692"/>
    </source>
</evidence>
<reference evidence="8" key="1">
    <citation type="submission" date="2025-08" db="UniProtKB">
        <authorList>
            <consortium name="Ensembl"/>
        </authorList>
    </citation>
    <scope>IDENTIFICATION</scope>
</reference>
<dbReference type="InParanoid" id="A0A674INW0"/>
<evidence type="ECO:0000256" key="2">
    <source>
        <dbReference type="ARBA" id="ARBA00008335"/>
    </source>
</evidence>
<evidence type="ECO:0000256" key="3">
    <source>
        <dbReference type="ARBA" id="ARBA00022448"/>
    </source>
</evidence>
<dbReference type="PANTHER" id="PTHR23512:SF3">
    <property type="entry name" value="MAJOR FACILITATOR SUPERFAMILY DOMAIN-CONTAINING PROTEIN 1"/>
    <property type="match status" value="1"/>
</dbReference>
<sequence length="85" mass="9583">MVEPGGEEARPLLDSAHNDCPQRKALPALCDPRRLAHRLLVLAFMCFLGFGSYFCYDNPAALQTQVQRVIDLGTIFLFNDFLLLK</sequence>
<proteinExistence type="inferred from homology"/>
<keyword evidence="9" id="KW-1185">Reference proteome</keyword>
<dbReference type="InterPro" id="IPR052187">
    <property type="entry name" value="MFSD1"/>
</dbReference>
<dbReference type="GO" id="GO:0012505">
    <property type="term" value="C:endomembrane system"/>
    <property type="evidence" value="ECO:0007669"/>
    <property type="project" value="UniProtKB-SubCell"/>
</dbReference>
<dbReference type="Ensembl" id="ENSTMTT00000010957.1">
    <property type="protein sequence ID" value="ENSTMTP00000010600.1"/>
    <property type="gene ID" value="ENSTMTG00000007718.1"/>
</dbReference>
<comment type="subcellular location">
    <subcellularLocation>
        <location evidence="1">Endomembrane system</location>
        <topology evidence="1">Multi-pass membrane protein</topology>
    </subcellularLocation>
</comment>
<dbReference type="GeneTree" id="ENSGT01000000216454"/>
<dbReference type="PANTHER" id="PTHR23512">
    <property type="entry name" value="MAJOR FACILITATOR SUPERFAMILY DOMAIN-CONTAINING PROTEIN 1"/>
    <property type="match status" value="1"/>
</dbReference>
<evidence type="ECO:0000256" key="1">
    <source>
        <dbReference type="ARBA" id="ARBA00004127"/>
    </source>
</evidence>
<comment type="similarity">
    <text evidence="2">Belongs to the major facilitator superfamily.</text>
</comment>
<evidence type="ECO:0000313" key="8">
    <source>
        <dbReference type="Ensembl" id="ENSTMTP00000010600.1"/>
    </source>
</evidence>
<keyword evidence="3" id="KW-0813">Transport</keyword>
<feature type="transmembrane region" description="Helical" evidence="7">
    <location>
        <begin position="35"/>
        <end position="54"/>
    </location>
</feature>
<organism evidence="8 9">
    <name type="scientific">Terrapene triunguis</name>
    <name type="common">Three-toed box turtle</name>
    <dbReference type="NCBI Taxonomy" id="2587831"/>
    <lineage>
        <taxon>Eukaryota</taxon>
        <taxon>Metazoa</taxon>
        <taxon>Chordata</taxon>
        <taxon>Craniata</taxon>
        <taxon>Vertebrata</taxon>
        <taxon>Euteleostomi</taxon>
        <taxon>Archelosauria</taxon>
        <taxon>Testudinata</taxon>
        <taxon>Testudines</taxon>
        <taxon>Cryptodira</taxon>
        <taxon>Durocryptodira</taxon>
        <taxon>Testudinoidea</taxon>
        <taxon>Emydidae</taxon>
        <taxon>Terrapene</taxon>
    </lineage>
</organism>
<evidence type="ECO:0000256" key="6">
    <source>
        <dbReference type="ARBA" id="ARBA00023136"/>
    </source>
</evidence>
<evidence type="ECO:0000256" key="7">
    <source>
        <dbReference type="SAM" id="Phobius"/>
    </source>
</evidence>
<dbReference type="Proteomes" id="UP000472274">
    <property type="component" value="Unplaced"/>
</dbReference>
<name>A0A674INW0_9SAUR</name>
<protein>
    <submittedName>
        <fullName evidence="8">Uncharacterized protein</fullName>
    </submittedName>
</protein>